<dbReference type="KEGG" id="psty:BFS30_01805"/>
<reference evidence="1 2" key="1">
    <citation type="submission" date="2016-08" db="EMBL/GenBank/DDBJ databases">
        <authorList>
            <person name="Seilhamer J.J."/>
        </authorList>
    </citation>
    <scope>NUCLEOTIDE SEQUENCE [LARGE SCALE GENOMIC DNA]</scope>
    <source>
        <strain evidence="1 2">DX4</strain>
    </source>
</reference>
<accession>A0A1D7QBJ3</accession>
<dbReference type="OrthoDB" id="7365718at2"/>
<dbReference type="AlphaFoldDB" id="A0A1D7QBJ3"/>
<name>A0A1D7QBJ3_9SPHI</name>
<dbReference type="EMBL" id="CP017141">
    <property type="protein sequence ID" value="AOM76007.1"/>
    <property type="molecule type" value="Genomic_DNA"/>
</dbReference>
<evidence type="ECO:0000313" key="2">
    <source>
        <dbReference type="Proteomes" id="UP000094313"/>
    </source>
</evidence>
<protein>
    <submittedName>
        <fullName evidence="1">Uncharacterized protein</fullName>
    </submittedName>
</protein>
<gene>
    <name evidence="1" type="ORF">BFS30_01805</name>
</gene>
<keyword evidence="2" id="KW-1185">Reference proteome</keyword>
<proteinExistence type="predicted"/>
<evidence type="ECO:0000313" key="1">
    <source>
        <dbReference type="EMBL" id="AOM76007.1"/>
    </source>
</evidence>
<dbReference type="Proteomes" id="UP000094313">
    <property type="component" value="Chromosome"/>
</dbReference>
<dbReference type="RefSeq" id="WP_069377703.1">
    <property type="nucleotide sequence ID" value="NZ_CP017141.1"/>
</dbReference>
<organism evidence="1 2">
    <name type="scientific">Pedobacter steynii</name>
    <dbReference type="NCBI Taxonomy" id="430522"/>
    <lineage>
        <taxon>Bacteria</taxon>
        <taxon>Pseudomonadati</taxon>
        <taxon>Bacteroidota</taxon>
        <taxon>Sphingobacteriia</taxon>
        <taxon>Sphingobacteriales</taxon>
        <taxon>Sphingobacteriaceae</taxon>
        <taxon>Pedobacter</taxon>
    </lineage>
</organism>
<sequence length="284" mass="33305">MARIRTVKPAFLRHEKLQDLEHENPGQYIMIVFMGLWMLADSKGRFEYKPRSMKLDILPFLDYNMQQSLDVLEKNGFIRSYEVNGCRYGVVPTFRDHQRITGKELTEGEKFPPEPEHIGIEPMNNNREALVKQLDVQEGNGKEEELKEEGESTLEYTPPIDLNLSAKLMKYFGFNEVANFDKLRQIAVFLRCLQASDRLVYFEEQFAAYIEFKGINDSFRHSFKNFLGTTDQLFENGAWNAENWMEKLVKEQQQMIKTREQSGTGKGVEAAMEWRHVERRTKQL</sequence>